<gene>
    <name evidence="1" type="primary">18</name>
    <name evidence="1" type="ORF">SEA_DARDANUS_18</name>
</gene>
<evidence type="ECO:0000313" key="2">
    <source>
        <dbReference type="Proteomes" id="UP000318136"/>
    </source>
</evidence>
<name>A0A514CX11_9CAUD</name>
<reference evidence="1 2" key="1">
    <citation type="submission" date="2019-05" db="EMBL/GenBank/DDBJ databases">
        <authorList>
            <person name="Bordelon H.A."/>
            <person name="Brister E.M."/>
            <person name="Bryans A.M."/>
            <person name="Calk A.E."/>
            <person name="Capers C."/>
            <person name="Corrent J.M."/>
            <person name="Delphin C.N."/>
            <person name="Erbelding G.W."/>
            <person name="Gottschalck B.A."/>
            <person name="Hale B.T."/>
            <person name="Jones N.T."/>
            <person name="Mire A.R."/>
            <person name="Perkins A.R."/>
            <person name="Quackenbush R.D."/>
            <person name="Rogers C.S."/>
            <person name="Stewart N.C."/>
            <person name="Threeton H.N."/>
            <person name="Wiggins Z.F."/>
            <person name="Hancock A.M."/>
            <person name="Gissendanner C.R."/>
            <person name="Findley A.M."/>
            <person name="Wills S.J."/>
            <person name="Clifford K.A."/>
            <person name="Elmore F.L."/>
            <person name="Knight M.S."/>
            <person name="Le K."/>
            <person name="Lobaina D."/>
            <person name="Nougues D."/>
            <person name="Salama A."/>
            <person name="Stoeber S.D."/>
            <person name="Sweeney K.J."/>
            <person name="Truong T.G."/>
            <person name="Alvaro L.E."/>
            <person name="Isern S."/>
            <person name="Michael S.F."/>
            <person name="Monti D.L."/>
            <person name="Garlena R.A."/>
            <person name="Russell D.A."/>
            <person name="Pope W.H."/>
            <person name="Jacobs-Sera D."/>
            <person name="Hatfull G.F."/>
        </authorList>
    </citation>
    <scope>NUCLEOTIDE SEQUENCE [LARGE SCALE GENOMIC DNA]</scope>
</reference>
<evidence type="ECO:0000313" key="1">
    <source>
        <dbReference type="EMBL" id="QDH85055.1"/>
    </source>
</evidence>
<proteinExistence type="predicted"/>
<accession>A0A514CX11</accession>
<protein>
    <submittedName>
        <fullName evidence="1">Tail terminator</fullName>
    </submittedName>
</protein>
<organism evidence="1 2">
    <name type="scientific">Gordonia phage Dardanus</name>
    <dbReference type="NCBI Taxonomy" id="2588489"/>
    <lineage>
        <taxon>Viruses</taxon>
        <taxon>Duplodnaviria</taxon>
        <taxon>Heunggongvirae</taxon>
        <taxon>Uroviricota</taxon>
        <taxon>Caudoviricetes</taxon>
        <taxon>Ruthgordonvirinae</taxon>
        <taxon>Dardanusvirus</taxon>
        <taxon>Dardanusvirus dardanus</taxon>
    </lineage>
</organism>
<dbReference type="Proteomes" id="UP000318136">
    <property type="component" value="Segment"/>
</dbReference>
<sequence length="122" mass="13312">MPELDPIAELVEAIGAGGWQAGRDLPERVEERLPRLQVAALPGEATFEAWGGRTLGRTVPFDVYALAGSVVEAGDLAREVAGYIEGVHGPLSLTVTTWPYQAPDYNPRVKRFLFTVSASYRR</sequence>
<keyword evidence="2" id="KW-1185">Reference proteome</keyword>
<dbReference type="GeneID" id="63911624"/>
<dbReference type="RefSeq" id="YP_010050886.1">
    <property type="nucleotide sequence ID" value="NC_054435.1"/>
</dbReference>
<dbReference type="KEGG" id="vg:63911624"/>
<dbReference type="EMBL" id="MN010758">
    <property type="protein sequence ID" value="QDH85055.1"/>
    <property type="molecule type" value="Genomic_DNA"/>
</dbReference>